<dbReference type="AlphaFoldDB" id="A0A150KLH6"/>
<name>A0A150KLH6_HEYCO</name>
<dbReference type="EMBL" id="LQYI01000002">
    <property type="protein sequence ID" value="KYC73843.1"/>
    <property type="molecule type" value="Genomic_DNA"/>
</dbReference>
<dbReference type="EMBL" id="LQYG01000113">
    <property type="protein sequence ID" value="KYC59433.1"/>
    <property type="molecule type" value="Genomic_DNA"/>
</dbReference>
<dbReference type="Proteomes" id="UP000075288">
    <property type="component" value="Unassembled WGS sequence"/>
</dbReference>
<comment type="caution">
    <text evidence="2">The sequence shown here is derived from an EMBL/GenBank/DDBJ whole genome shotgun (WGS) entry which is preliminary data.</text>
</comment>
<organism evidence="2 4">
    <name type="scientific">Heyndrickxia coagulans</name>
    <name type="common">Weizmannia coagulans</name>
    <dbReference type="NCBI Taxonomy" id="1398"/>
    <lineage>
        <taxon>Bacteria</taxon>
        <taxon>Bacillati</taxon>
        <taxon>Bacillota</taxon>
        <taxon>Bacilli</taxon>
        <taxon>Bacillales</taxon>
        <taxon>Bacillaceae</taxon>
        <taxon>Heyndrickxia</taxon>
    </lineage>
</organism>
<protein>
    <submittedName>
        <fullName evidence="2">Uncharacterized protein</fullName>
    </submittedName>
</protein>
<evidence type="ECO:0000313" key="1">
    <source>
        <dbReference type="EMBL" id="KYC59433.1"/>
    </source>
</evidence>
<sequence>MACLSFASTPFLHFLLTYFIITKIETADNCLQPKQEKDALLLLVTG</sequence>
<evidence type="ECO:0000313" key="4">
    <source>
        <dbReference type="Proteomes" id="UP000075304"/>
    </source>
</evidence>
<gene>
    <name evidence="1" type="ORF">B4098_2675</name>
    <name evidence="2" type="ORF">B4099_2804</name>
</gene>
<proteinExistence type="predicted"/>
<evidence type="ECO:0000313" key="2">
    <source>
        <dbReference type="EMBL" id="KYC73843.1"/>
    </source>
</evidence>
<dbReference type="Proteomes" id="UP000075304">
    <property type="component" value="Unassembled WGS sequence"/>
</dbReference>
<evidence type="ECO:0000313" key="3">
    <source>
        <dbReference type="Proteomes" id="UP000075288"/>
    </source>
</evidence>
<accession>A0A150KLH6</accession>
<reference evidence="3 4" key="1">
    <citation type="submission" date="2016-01" db="EMBL/GenBank/DDBJ databases">
        <title>Genome Sequences of Twelve Sporeforming Bacillus Species Isolated from Foods.</title>
        <authorList>
            <person name="Berendsen E.M."/>
            <person name="Wells-Bennik M.H."/>
            <person name="Krawcyk A.O."/>
            <person name="De Jong A."/>
            <person name="Holsappel S."/>
            <person name="Eijlander R.T."/>
            <person name="Kuipers O.P."/>
        </authorList>
    </citation>
    <scope>NUCLEOTIDE SEQUENCE [LARGE SCALE GENOMIC DNA]</scope>
    <source>
        <strain evidence="1 3">B4098</strain>
        <strain evidence="2 4">B4099</strain>
    </source>
</reference>